<feature type="domain" description="3-hydroxyisobutyrate dehydrogenase-like NAD-binding" evidence="6">
    <location>
        <begin position="171"/>
        <end position="290"/>
    </location>
</feature>
<dbReference type="STRING" id="555512.SAMN04487993_101786"/>
<evidence type="ECO:0000259" key="5">
    <source>
        <dbReference type="Pfam" id="PF03446"/>
    </source>
</evidence>
<comment type="similarity">
    <text evidence="1">Belongs to the HIBADH-related family.</text>
</comment>
<dbReference type="Gene3D" id="3.40.50.720">
    <property type="entry name" value="NAD(P)-binding Rossmann-like Domain"/>
    <property type="match status" value="1"/>
</dbReference>
<dbReference type="AlphaFoldDB" id="A0A1G8QVA3"/>
<evidence type="ECO:0000313" key="7">
    <source>
        <dbReference type="EMBL" id="SDJ08664.1"/>
    </source>
</evidence>
<evidence type="ECO:0000256" key="1">
    <source>
        <dbReference type="ARBA" id="ARBA00009080"/>
    </source>
</evidence>
<sequence>MTADTNRPRVGFVGLGIMGAPMVRRLLSQGFQVTVWNLEPERAEEVVPHGALWAESPAEVRAASDILAMCVLHAEAVRNCCFGPGGFDKASGGADLIVDFSTVPPDDTRDIAAQMAGAGLAWIDAPVSGGPDPAETGTLTAMLGGTPDDVARAGPLLEALTRTATLLGPLGAGQVAKTLNQAIVGTNYVLMAEVLTLARAAGIDPARLPEALAGGLADSQILQRTYRQMVAAEFDPPKAFARQLAKDMKALGSFVSDQGGDMPLIARAIETYVAYAEDGNALSDAAAISAYYARTRS</sequence>
<feature type="active site" evidence="4">
    <location>
        <position position="177"/>
    </location>
</feature>
<dbReference type="InterPro" id="IPR008927">
    <property type="entry name" value="6-PGluconate_DH-like_C_sf"/>
</dbReference>
<keyword evidence="8" id="KW-1185">Reference proteome</keyword>
<dbReference type="InterPro" id="IPR036291">
    <property type="entry name" value="NAD(P)-bd_dom_sf"/>
</dbReference>
<dbReference type="Gene3D" id="1.10.1040.10">
    <property type="entry name" value="N-(1-d-carboxylethyl)-l-norvaline Dehydrogenase, domain 2"/>
    <property type="match status" value="1"/>
</dbReference>
<evidence type="ECO:0000313" key="8">
    <source>
        <dbReference type="Proteomes" id="UP000199093"/>
    </source>
</evidence>
<dbReference type="GO" id="GO:0016054">
    <property type="term" value="P:organic acid catabolic process"/>
    <property type="evidence" value="ECO:0007669"/>
    <property type="project" value="UniProtKB-ARBA"/>
</dbReference>
<feature type="domain" description="6-phosphogluconate dehydrogenase NADP-binding" evidence="5">
    <location>
        <begin position="9"/>
        <end position="168"/>
    </location>
</feature>
<dbReference type="PANTHER" id="PTHR43060">
    <property type="entry name" value="3-HYDROXYISOBUTYRATE DEHYDROGENASE-LIKE 1, MITOCHONDRIAL-RELATED"/>
    <property type="match status" value="1"/>
</dbReference>
<dbReference type="OrthoDB" id="9812907at2"/>
<gene>
    <name evidence="7" type="ORF">SAMN04487993_101786</name>
</gene>
<keyword evidence="3" id="KW-0520">NAD</keyword>
<dbReference type="InterPro" id="IPR015815">
    <property type="entry name" value="HIBADH-related"/>
</dbReference>
<name>A0A1G8QVA3_9RHOB</name>
<dbReference type="SUPFAM" id="SSF48179">
    <property type="entry name" value="6-phosphogluconate dehydrogenase C-terminal domain-like"/>
    <property type="match status" value="1"/>
</dbReference>
<dbReference type="GO" id="GO:0016491">
    <property type="term" value="F:oxidoreductase activity"/>
    <property type="evidence" value="ECO:0007669"/>
    <property type="project" value="UniProtKB-KW"/>
</dbReference>
<dbReference type="InterPro" id="IPR013328">
    <property type="entry name" value="6PGD_dom2"/>
</dbReference>
<evidence type="ECO:0000256" key="3">
    <source>
        <dbReference type="ARBA" id="ARBA00023027"/>
    </source>
</evidence>
<dbReference type="PIRSF" id="PIRSF000103">
    <property type="entry name" value="HIBADH"/>
    <property type="match status" value="1"/>
</dbReference>
<dbReference type="EMBL" id="FNEJ01000017">
    <property type="protein sequence ID" value="SDJ08664.1"/>
    <property type="molecule type" value="Genomic_DNA"/>
</dbReference>
<dbReference type="Pfam" id="PF03446">
    <property type="entry name" value="NAD_binding_2"/>
    <property type="match status" value="1"/>
</dbReference>
<proteinExistence type="inferred from homology"/>
<dbReference type="GO" id="GO:0051287">
    <property type="term" value="F:NAD binding"/>
    <property type="evidence" value="ECO:0007669"/>
    <property type="project" value="InterPro"/>
</dbReference>
<dbReference type="PROSITE" id="PS00895">
    <property type="entry name" value="3_HYDROXYISOBUT_DH"/>
    <property type="match status" value="1"/>
</dbReference>
<keyword evidence="2" id="KW-0560">Oxidoreductase</keyword>
<dbReference type="Pfam" id="PF14833">
    <property type="entry name" value="NAD_binding_11"/>
    <property type="match status" value="1"/>
</dbReference>
<dbReference type="InterPro" id="IPR029154">
    <property type="entry name" value="HIBADH-like_NADP-bd"/>
</dbReference>
<dbReference type="InterPro" id="IPR006115">
    <property type="entry name" value="6PGDH_NADP-bd"/>
</dbReference>
<dbReference type="GO" id="GO:0050661">
    <property type="term" value="F:NADP binding"/>
    <property type="evidence" value="ECO:0007669"/>
    <property type="project" value="InterPro"/>
</dbReference>
<evidence type="ECO:0000256" key="2">
    <source>
        <dbReference type="ARBA" id="ARBA00023002"/>
    </source>
</evidence>
<dbReference type="SUPFAM" id="SSF51735">
    <property type="entry name" value="NAD(P)-binding Rossmann-fold domains"/>
    <property type="match status" value="1"/>
</dbReference>
<accession>A0A1G8QVA3</accession>
<dbReference type="Proteomes" id="UP000199093">
    <property type="component" value="Unassembled WGS sequence"/>
</dbReference>
<dbReference type="RefSeq" id="WP_089849630.1">
    <property type="nucleotide sequence ID" value="NZ_FNEJ01000017.1"/>
</dbReference>
<evidence type="ECO:0000256" key="4">
    <source>
        <dbReference type="PIRSR" id="PIRSR000103-1"/>
    </source>
</evidence>
<protein>
    <submittedName>
        <fullName evidence="7">3-hydroxyisobutyrate dehydrogenase</fullName>
    </submittedName>
</protein>
<evidence type="ECO:0000259" key="6">
    <source>
        <dbReference type="Pfam" id="PF14833"/>
    </source>
</evidence>
<dbReference type="InterPro" id="IPR002204">
    <property type="entry name" value="3-OH-isobutyrate_DH-rel_CS"/>
</dbReference>
<organism evidence="7 8">
    <name type="scientific">Salipiger marinus</name>
    <dbReference type="NCBI Taxonomy" id="555512"/>
    <lineage>
        <taxon>Bacteria</taxon>
        <taxon>Pseudomonadati</taxon>
        <taxon>Pseudomonadota</taxon>
        <taxon>Alphaproteobacteria</taxon>
        <taxon>Rhodobacterales</taxon>
        <taxon>Roseobacteraceae</taxon>
        <taxon>Salipiger</taxon>
    </lineage>
</organism>
<dbReference type="PANTHER" id="PTHR43060:SF15">
    <property type="entry name" value="3-HYDROXYISOBUTYRATE DEHYDROGENASE-LIKE 1, MITOCHONDRIAL-RELATED"/>
    <property type="match status" value="1"/>
</dbReference>
<reference evidence="7 8" key="1">
    <citation type="submission" date="2016-10" db="EMBL/GenBank/DDBJ databases">
        <authorList>
            <person name="de Groot N.N."/>
        </authorList>
    </citation>
    <scope>NUCLEOTIDE SEQUENCE [LARGE SCALE GENOMIC DNA]</scope>
    <source>
        <strain evidence="7 8">DSM 26424</strain>
    </source>
</reference>